<organism evidence="3 4">
    <name type="scientific">Kribbella shirazensis</name>
    <dbReference type="NCBI Taxonomy" id="1105143"/>
    <lineage>
        <taxon>Bacteria</taxon>
        <taxon>Bacillati</taxon>
        <taxon>Actinomycetota</taxon>
        <taxon>Actinomycetes</taxon>
        <taxon>Propionibacteriales</taxon>
        <taxon>Kribbellaceae</taxon>
        <taxon>Kribbella</taxon>
    </lineage>
</organism>
<name>A0A7X5VIB9_9ACTN</name>
<reference evidence="3 4" key="1">
    <citation type="submission" date="2020-03" db="EMBL/GenBank/DDBJ databases">
        <title>Sequencing the genomes of 1000 actinobacteria strains.</title>
        <authorList>
            <person name="Klenk H.-P."/>
        </authorList>
    </citation>
    <scope>NUCLEOTIDE SEQUENCE [LARGE SCALE GENOMIC DNA]</scope>
    <source>
        <strain evidence="3 4">DSM 45490</strain>
    </source>
</reference>
<evidence type="ECO:0000256" key="2">
    <source>
        <dbReference type="SAM" id="Phobius"/>
    </source>
</evidence>
<protein>
    <submittedName>
        <fullName evidence="3">Uncharacterized protein</fullName>
    </submittedName>
</protein>
<evidence type="ECO:0000313" key="4">
    <source>
        <dbReference type="Proteomes" id="UP000555407"/>
    </source>
</evidence>
<feature type="region of interest" description="Disordered" evidence="1">
    <location>
        <begin position="62"/>
        <end position="92"/>
    </location>
</feature>
<keyword evidence="2" id="KW-1133">Transmembrane helix</keyword>
<keyword evidence="2" id="KW-0472">Membrane</keyword>
<dbReference type="AlphaFoldDB" id="A0A7X5VIB9"/>
<dbReference type="RefSeq" id="WP_167203122.1">
    <property type="nucleotide sequence ID" value="NZ_JAASRO010000001.1"/>
</dbReference>
<feature type="transmembrane region" description="Helical" evidence="2">
    <location>
        <begin position="12"/>
        <end position="33"/>
    </location>
</feature>
<gene>
    <name evidence="3" type="ORF">BJY22_007321</name>
</gene>
<evidence type="ECO:0000313" key="3">
    <source>
        <dbReference type="EMBL" id="NIK61604.1"/>
    </source>
</evidence>
<keyword evidence="2" id="KW-0812">Transmembrane</keyword>
<comment type="caution">
    <text evidence="3">The sequence shown here is derived from an EMBL/GenBank/DDBJ whole genome shotgun (WGS) entry which is preliminary data.</text>
</comment>
<dbReference type="EMBL" id="JAASRO010000001">
    <property type="protein sequence ID" value="NIK61604.1"/>
    <property type="molecule type" value="Genomic_DNA"/>
</dbReference>
<evidence type="ECO:0000256" key="1">
    <source>
        <dbReference type="SAM" id="MobiDB-lite"/>
    </source>
</evidence>
<proteinExistence type="predicted"/>
<keyword evidence="4" id="KW-1185">Reference proteome</keyword>
<feature type="compositionally biased region" description="Basic residues" evidence="1">
    <location>
        <begin position="66"/>
        <end position="80"/>
    </location>
</feature>
<dbReference type="Proteomes" id="UP000555407">
    <property type="component" value="Unassembled WGS sequence"/>
</dbReference>
<accession>A0A7X5VIB9</accession>
<sequence length="103" mass="11037">MKILRGIGAALVWLLATVVMLVAAVLCITVILLPLGVPLMALGLRLYGYGVQLIIPRPKPVERGKKTGRKVRKQAGKKVRGVSDRAAKTTKHGRKRLAGVFGG</sequence>